<dbReference type="InterPro" id="IPR026588">
    <property type="entry name" value="Choice_anch_A"/>
</dbReference>
<dbReference type="KEGG" id="slom:PXH66_05405"/>
<sequence length="381" mass="39408">MRTCPHFSAVGLAFIAAFSLRAQTAVEQSISQLDGLLRNYNLISLGNATFSGSQDTHGGMAISGDLFIGSGTAIAQRPDLFQPGSDPSLYVGGQLTTNGTFHLDSGHASLPNLAGGWTYTPVDQRLSNGSGGVLSSANAYGQGDALAALDPRTNAVPENWDWTALSNGFTGISTTIATASATGSLALDSGSLTFSANGITEGVVVFDLDMNLFSGRIFDANGNGDFDFNTEKIDNIVINVPDDVVFAVNVRNGTNGSAIFGPSGSGVNFNAGTNMDQLLWNITPDADPLTVDSILLGGGASFFGTVLAPLVNVGNSGNVAPNGQIVAANYTQSSHAELHYVGFDSPISFSAVPEPSAWGLSAMALGAVVVWTRSRRVRSRS</sequence>
<evidence type="ECO:0000313" key="3">
    <source>
        <dbReference type="Proteomes" id="UP001218638"/>
    </source>
</evidence>
<dbReference type="EMBL" id="CP119075">
    <property type="protein sequence ID" value="WED66283.1"/>
    <property type="molecule type" value="Genomic_DNA"/>
</dbReference>
<gene>
    <name evidence="2" type="ORF">PXH66_05405</name>
</gene>
<dbReference type="RefSeq" id="WP_330927918.1">
    <property type="nucleotide sequence ID" value="NZ_CP119075.1"/>
</dbReference>
<organism evidence="2 3">
    <name type="scientific">Synoicihabitans lomoniglobus</name>
    <dbReference type="NCBI Taxonomy" id="2909285"/>
    <lineage>
        <taxon>Bacteria</taxon>
        <taxon>Pseudomonadati</taxon>
        <taxon>Verrucomicrobiota</taxon>
        <taxon>Opitutia</taxon>
        <taxon>Opitutales</taxon>
        <taxon>Opitutaceae</taxon>
        <taxon>Synoicihabitans</taxon>
    </lineage>
</organism>
<evidence type="ECO:0000313" key="2">
    <source>
        <dbReference type="EMBL" id="WED66283.1"/>
    </source>
</evidence>
<evidence type="ECO:0000256" key="1">
    <source>
        <dbReference type="SAM" id="SignalP"/>
    </source>
</evidence>
<protein>
    <submittedName>
        <fullName evidence="2">Choice-of-anchor A family protein</fullName>
    </submittedName>
</protein>
<dbReference type="Proteomes" id="UP001218638">
    <property type="component" value="Chromosome"/>
</dbReference>
<keyword evidence="3" id="KW-1185">Reference proteome</keyword>
<proteinExistence type="predicted"/>
<feature type="signal peptide" evidence="1">
    <location>
        <begin position="1"/>
        <end position="24"/>
    </location>
</feature>
<accession>A0AAF0I3E9</accession>
<reference evidence="2" key="1">
    <citation type="submission" date="2023-03" db="EMBL/GenBank/DDBJ databases">
        <title>Lomoglobus Profundus gen. nov., sp. nov., a novel member of the phylum Verrucomicrobia, isolated from deep-marine sediment of South China Sea.</title>
        <authorList>
            <person name="Ahmad T."/>
            <person name="Ishaq S.E."/>
            <person name="Wang F."/>
        </authorList>
    </citation>
    <scope>NUCLEOTIDE SEQUENCE</scope>
    <source>
        <strain evidence="2">LMO-M01</strain>
    </source>
</reference>
<name>A0AAF0I3E9_9BACT</name>
<dbReference type="NCBIfam" id="TIGR04215">
    <property type="entry name" value="choice_anch_A"/>
    <property type="match status" value="1"/>
</dbReference>
<dbReference type="AlphaFoldDB" id="A0AAF0I3E9"/>
<keyword evidence="1" id="KW-0732">Signal</keyword>
<feature type="chain" id="PRO_5042103782" evidence="1">
    <location>
        <begin position="25"/>
        <end position="381"/>
    </location>
</feature>